<comment type="subcellular location">
    <subcellularLocation>
        <location evidence="1 4">Bacterial flagellum basal body</location>
    </subcellularLocation>
</comment>
<feature type="compositionally biased region" description="Polar residues" evidence="6">
    <location>
        <begin position="26"/>
        <end position="42"/>
    </location>
</feature>
<accession>A0A514LEP0</accession>
<dbReference type="GO" id="GO:0009425">
    <property type="term" value="C:bacterial-type flagellum basal body"/>
    <property type="evidence" value="ECO:0007669"/>
    <property type="project" value="UniProtKB-SubCell"/>
</dbReference>
<evidence type="ECO:0000313" key="8">
    <source>
        <dbReference type="Proteomes" id="UP000319756"/>
    </source>
</evidence>
<organism evidence="7 8">
    <name type="scientific">Salicibibacter halophilus</name>
    <dbReference type="NCBI Taxonomy" id="2502791"/>
    <lineage>
        <taxon>Bacteria</taxon>
        <taxon>Bacillati</taxon>
        <taxon>Bacillota</taxon>
        <taxon>Bacilli</taxon>
        <taxon>Bacillales</taxon>
        <taxon>Bacillaceae</taxon>
        <taxon>Salicibibacter</taxon>
    </lineage>
</organism>
<dbReference type="GO" id="GO:0071973">
    <property type="term" value="P:bacterial-type flagellum-dependent cell motility"/>
    <property type="evidence" value="ECO:0007669"/>
    <property type="project" value="InterPro"/>
</dbReference>
<sequence length="112" mass="12373">MPMIQGPSHGELPLSPLSPQAPQSPTESGQNEQMRTGETRNNFGDMLKEALQGVQNYQDASREKTEQLLTGEVDNLHDVFIASEKAGVALQATVEVRDKVTDAYDRVMRMTL</sequence>
<evidence type="ECO:0000256" key="2">
    <source>
        <dbReference type="ARBA" id="ARBA00009272"/>
    </source>
</evidence>
<evidence type="ECO:0000313" key="7">
    <source>
        <dbReference type="EMBL" id="QDI90299.1"/>
    </source>
</evidence>
<evidence type="ECO:0000256" key="6">
    <source>
        <dbReference type="SAM" id="MobiDB-lite"/>
    </source>
</evidence>
<dbReference type="PANTHER" id="PTHR34653">
    <property type="match status" value="1"/>
</dbReference>
<feature type="region of interest" description="Disordered" evidence="6">
    <location>
        <begin position="1"/>
        <end position="44"/>
    </location>
</feature>
<keyword evidence="7" id="KW-0282">Flagellum</keyword>
<dbReference type="KEGG" id="sale:EPH95_03185"/>
<dbReference type="EMBL" id="CP035485">
    <property type="protein sequence ID" value="QDI90299.1"/>
    <property type="molecule type" value="Genomic_DNA"/>
</dbReference>
<keyword evidence="3 4" id="KW-0975">Bacterial flagellum</keyword>
<gene>
    <name evidence="4 7" type="primary">fliE</name>
    <name evidence="7" type="ORF">EPH95_03185</name>
</gene>
<dbReference type="GO" id="GO:0003774">
    <property type="term" value="F:cytoskeletal motor activity"/>
    <property type="evidence" value="ECO:0007669"/>
    <property type="project" value="InterPro"/>
</dbReference>
<comment type="similarity">
    <text evidence="2 4">Belongs to the FliE family.</text>
</comment>
<reference evidence="8" key="1">
    <citation type="submission" date="2019-01" db="EMBL/GenBank/DDBJ databases">
        <title>Genomic analysis of Salicibibacter sp. NKC3-5.</title>
        <authorList>
            <person name="Oh Y.J."/>
        </authorList>
    </citation>
    <scope>NUCLEOTIDE SEQUENCE [LARGE SCALE GENOMIC DNA]</scope>
    <source>
        <strain evidence="8">NKC3-5</strain>
    </source>
</reference>
<dbReference type="HAMAP" id="MF_00724">
    <property type="entry name" value="FliE"/>
    <property type="match status" value="1"/>
</dbReference>
<feature type="compositionally biased region" description="Low complexity" evidence="6">
    <location>
        <begin position="12"/>
        <end position="25"/>
    </location>
</feature>
<dbReference type="PANTHER" id="PTHR34653:SF1">
    <property type="entry name" value="FLAGELLAR HOOK-BASAL BODY COMPLEX PROTEIN FLIE"/>
    <property type="match status" value="1"/>
</dbReference>
<evidence type="ECO:0000256" key="3">
    <source>
        <dbReference type="ARBA" id="ARBA00023143"/>
    </source>
</evidence>
<keyword evidence="8" id="KW-1185">Reference proteome</keyword>
<dbReference type="Pfam" id="PF02049">
    <property type="entry name" value="FliE"/>
    <property type="match status" value="1"/>
</dbReference>
<dbReference type="RefSeq" id="WP_142087280.1">
    <property type="nucleotide sequence ID" value="NZ_CP035485.1"/>
</dbReference>
<evidence type="ECO:0000256" key="1">
    <source>
        <dbReference type="ARBA" id="ARBA00004117"/>
    </source>
</evidence>
<evidence type="ECO:0000256" key="5">
    <source>
        <dbReference type="NCBIfam" id="TIGR00205"/>
    </source>
</evidence>
<dbReference type="PRINTS" id="PR01006">
    <property type="entry name" value="FLGHOOKFLIE"/>
</dbReference>
<dbReference type="InterPro" id="IPR001624">
    <property type="entry name" value="FliE"/>
</dbReference>
<dbReference type="NCBIfam" id="TIGR00205">
    <property type="entry name" value="fliE"/>
    <property type="match status" value="1"/>
</dbReference>
<dbReference type="OrthoDB" id="9812413at2"/>
<protein>
    <recommendedName>
        <fullName evidence="4 5">Flagellar hook-basal body complex protein FliE</fullName>
    </recommendedName>
</protein>
<keyword evidence="7" id="KW-0966">Cell projection</keyword>
<keyword evidence="7" id="KW-0969">Cilium</keyword>
<proteinExistence type="inferred from homology"/>
<dbReference type="GO" id="GO:0005198">
    <property type="term" value="F:structural molecule activity"/>
    <property type="evidence" value="ECO:0007669"/>
    <property type="project" value="UniProtKB-UniRule"/>
</dbReference>
<dbReference type="Proteomes" id="UP000319756">
    <property type="component" value="Chromosome"/>
</dbReference>
<name>A0A514LEP0_9BACI</name>
<dbReference type="AlphaFoldDB" id="A0A514LEP0"/>
<evidence type="ECO:0000256" key="4">
    <source>
        <dbReference type="HAMAP-Rule" id="MF_00724"/>
    </source>
</evidence>